<keyword evidence="2" id="KW-1185">Reference proteome</keyword>
<sequence>MHMMTHRLQLLLDEERYERVSALARQRQVSVATVIRDAIDRGLPAAPRRRSAAAKRILSADPMPVGDVNELVAELNELRGRTT</sequence>
<accession>A0ABN0WK86</accession>
<evidence type="ECO:0000313" key="2">
    <source>
        <dbReference type="Proteomes" id="UP001501822"/>
    </source>
</evidence>
<organism evidence="1 2">
    <name type="scientific">Actinoallomurus spadix</name>
    <dbReference type="NCBI Taxonomy" id="79912"/>
    <lineage>
        <taxon>Bacteria</taxon>
        <taxon>Bacillati</taxon>
        <taxon>Actinomycetota</taxon>
        <taxon>Actinomycetes</taxon>
        <taxon>Streptosporangiales</taxon>
        <taxon>Thermomonosporaceae</taxon>
        <taxon>Actinoallomurus</taxon>
    </lineage>
</organism>
<proteinExistence type="predicted"/>
<comment type="caution">
    <text evidence="1">The sequence shown here is derived from an EMBL/GenBank/DDBJ whole genome shotgun (WGS) entry which is preliminary data.</text>
</comment>
<name>A0ABN0WK86_9ACTN</name>
<dbReference type="EMBL" id="BAAABM010000023">
    <property type="protein sequence ID" value="GAA0340231.1"/>
    <property type="molecule type" value="Genomic_DNA"/>
</dbReference>
<protein>
    <submittedName>
        <fullName evidence="1">Antitoxin VapB7</fullName>
    </submittedName>
</protein>
<gene>
    <name evidence="1" type="ORF">GCM10010151_32290</name>
</gene>
<dbReference type="Proteomes" id="UP001501822">
    <property type="component" value="Unassembled WGS sequence"/>
</dbReference>
<reference evidence="1 2" key="1">
    <citation type="journal article" date="2019" name="Int. J. Syst. Evol. Microbiol.">
        <title>The Global Catalogue of Microorganisms (GCM) 10K type strain sequencing project: providing services to taxonomists for standard genome sequencing and annotation.</title>
        <authorList>
            <consortium name="The Broad Institute Genomics Platform"/>
            <consortium name="The Broad Institute Genome Sequencing Center for Infectious Disease"/>
            <person name="Wu L."/>
            <person name="Ma J."/>
        </authorList>
    </citation>
    <scope>NUCLEOTIDE SEQUENCE [LARGE SCALE GENOMIC DNA]</scope>
    <source>
        <strain evidence="1 2">JCM 3146</strain>
    </source>
</reference>
<evidence type="ECO:0000313" key="1">
    <source>
        <dbReference type="EMBL" id="GAA0340231.1"/>
    </source>
</evidence>